<name>A0AAW1C0B0_CROAD</name>
<keyword evidence="2" id="KW-1185">Reference proteome</keyword>
<evidence type="ECO:0000313" key="2">
    <source>
        <dbReference type="Proteomes" id="UP001474421"/>
    </source>
</evidence>
<dbReference type="PANTHER" id="PTHR35668:SF1">
    <property type="entry name" value="PROTEIN SHORTAGE IN CHIASMATA 1 ORTHOLOG"/>
    <property type="match status" value="1"/>
</dbReference>
<accession>A0AAW1C0B0</accession>
<dbReference type="GO" id="GO:0003697">
    <property type="term" value="F:single-stranded DNA binding"/>
    <property type="evidence" value="ECO:0007669"/>
    <property type="project" value="TreeGrafter"/>
</dbReference>
<dbReference type="GO" id="GO:0016887">
    <property type="term" value="F:ATP hydrolysis activity"/>
    <property type="evidence" value="ECO:0007669"/>
    <property type="project" value="InterPro"/>
</dbReference>
<gene>
    <name evidence="1" type="ORF">NXF25_006850</name>
</gene>
<dbReference type="GO" id="GO:0000712">
    <property type="term" value="P:resolution of meiotic recombination intermediates"/>
    <property type="evidence" value="ECO:0007669"/>
    <property type="project" value="InterPro"/>
</dbReference>
<sequence length="280" mass="32397">MKEELDKEELADRNHYFPVALKEGLYIEEELVFTNNLTQSAKRLPTLQTLLSRLSVFQVQDPLLNFKGDSFIEEDILRECLTFRRSVTPQEKGMELSEDFCKVSLKDEEIPLFLVNFQFCEATNAKLDMEILTCLALKSSLQITPEILEDENECVRITNEKLNMTIIPEMIKSSKHYFTQEVYSSQGKDLPEFNNPINYIGELEVPLTPPCRKENMHMNSLYVHLKPEPVSPINKSDFITESTSNYLEGLMWQSEKYQNAMTSLFLIVPQTSMAIFRQVA</sequence>
<comment type="caution">
    <text evidence="1">The sequence shown here is derived from an EMBL/GenBank/DDBJ whole genome shotgun (WGS) entry which is preliminary data.</text>
</comment>
<dbReference type="AlphaFoldDB" id="A0AAW1C0B0"/>
<dbReference type="InterPro" id="IPR039991">
    <property type="entry name" value="SHOC1"/>
</dbReference>
<dbReference type="PANTHER" id="PTHR35668">
    <property type="entry name" value="PROTEIN SHORTAGE IN CHIASMATA 1 ORTHOLOG"/>
    <property type="match status" value="1"/>
</dbReference>
<dbReference type="Proteomes" id="UP001474421">
    <property type="component" value="Unassembled WGS sequence"/>
</dbReference>
<reference evidence="1 2" key="1">
    <citation type="journal article" date="2024" name="Proc. Natl. Acad. Sci. U.S.A.">
        <title>The genetic regulatory architecture and epigenomic basis for age-related changes in rattlesnake venom.</title>
        <authorList>
            <person name="Hogan M.P."/>
            <person name="Holding M.L."/>
            <person name="Nystrom G.S."/>
            <person name="Colston T.J."/>
            <person name="Bartlett D.A."/>
            <person name="Mason A.J."/>
            <person name="Ellsworth S.A."/>
            <person name="Rautsaw R.M."/>
            <person name="Lawrence K.C."/>
            <person name="Strickland J.L."/>
            <person name="He B."/>
            <person name="Fraser P."/>
            <person name="Margres M.J."/>
            <person name="Gilbert D.M."/>
            <person name="Gibbs H.L."/>
            <person name="Parkinson C.L."/>
            <person name="Rokyta D.R."/>
        </authorList>
    </citation>
    <scope>NUCLEOTIDE SEQUENCE [LARGE SCALE GENOMIC DNA]</scope>
    <source>
        <strain evidence="1">DRR0105</strain>
    </source>
</reference>
<dbReference type="EMBL" id="JAOTOJ010000002">
    <property type="protein sequence ID" value="KAK9408076.1"/>
    <property type="molecule type" value="Genomic_DNA"/>
</dbReference>
<dbReference type="Pfam" id="PF17825">
    <property type="entry name" value="DUF5587"/>
    <property type="match status" value="1"/>
</dbReference>
<proteinExistence type="predicted"/>
<dbReference type="GO" id="GO:0000794">
    <property type="term" value="C:condensed nuclear chromosome"/>
    <property type="evidence" value="ECO:0007669"/>
    <property type="project" value="InterPro"/>
</dbReference>
<protein>
    <submittedName>
        <fullName evidence="1">Uncharacterized protein</fullName>
    </submittedName>
</protein>
<organism evidence="1 2">
    <name type="scientific">Crotalus adamanteus</name>
    <name type="common">Eastern diamondback rattlesnake</name>
    <dbReference type="NCBI Taxonomy" id="8729"/>
    <lineage>
        <taxon>Eukaryota</taxon>
        <taxon>Metazoa</taxon>
        <taxon>Chordata</taxon>
        <taxon>Craniata</taxon>
        <taxon>Vertebrata</taxon>
        <taxon>Euteleostomi</taxon>
        <taxon>Lepidosauria</taxon>
        <taxon>Squamata</taxon>
        <taxon>Bifurcata</taxon>
        <taxon>Unidentata</taxon>
        <taxon>Episquamata</taxon>
        <taxon>Toxicofera</taxon>
        <taxon>Serpentes</taxon>
        <taxon>Colubroidea</taxon>
        <taxon>Viperidae</taxon>
        <taxon>Crotalinae</taxon>
        <taxon>Crotalus</taxon>
    </lineage>
</organism>
<evidence type="ECO:0000313" key="1">
    <source>
        <dbReference type="EMBL" id="KAK9408076.1"/>
    </source>
</evidence>